<evidence type="ECO:0000313" key="1">
    <source>
        <dbReference type="EMBL" id="CAD1569953.1"/>
    </source>
</evidence>
<feature type="non-terminal residue" evidence="1">
    <location>
        <position position="10"/>
    </location>
</feature>
<gene>
    <name evidence="1" type="ORF">BBRV_LOCUS93943</name>
</gene>
<dbReference type="EMBL" id="CADCXW020000327">
    <property type="protein sequence ID" value="CAD1569953.1"/>
    <property type="molecule type" value="Genomic_DNA"/>
</dbReference>
<sequence length="10" mass="1164">MAGNFWQSSH</sequence>
<proteinExistence type="predicted"/>
<organism evidence="1">
    <name type="scientific">Bracon brevicornis</name>
    <dbReference type="NCBI Taxonomy" id="1563983"/>
    <lineage>
        <taxon>Eukaryota</taxon>
        <taxon>Metazoa</taxon>
        <taxon>Ecdysozoa</taxon>
        <taxon>Arthropoda</taxon>
        <taxon>Hexapoda</taxon>
        <taxon>Insecta</taxon>
        <taxon>Pterygota</taxon>
        <taxon>Neoptera</taxon>
        <taxon>Endopterygota</taxon>
        <taxon>Hymenoptera</taxon>
        <taxon>Apocrita</taxon>
        <taxon>Ichneumonoidea</taxon>
        <taxon>Braconidae</taxon>
        <taxon>Braconinae</taxon>
        <taxon>Bracon</taxon>
    </lineage>
</organism>
<reference evidence="1" key="1">
    <citation type="submission" date="2020-07" db="EMBL/GenBank/DDBJ databases">
        <authorList>
            <person name="Ferguson B K."/>
        </authorList>
    </citation>
    <scope>NUCLEOTIDE SEQUENCE</scope>
    <source>
        <strain evidence="1">L06</strain>
    </source>
</reference>
<accession>A0A6V7L1C9</accession>
<protein>
    <submittedName>
        <fullName evidence="1">Uncharacterized protein</fullName>
    </submittedName>
</protein>
<name>A0A6V7L1C9_9HYME</name>